<evidence type="ECO:0000313" key="2">
    <source>
        <dbReference type="EMBL" id="TFK29775.1"/>
    </source>
</evidence>
<dbReference type="OrthoDB" id="5277092at2759"/>
<sequence length="94" mass="10735">MPIRTNMAPKSKSNADDALKSFISRDPNGRYTFSSERDSKTTEICNGRKEDLADCIMLQMNARRLFESMQEQGFFCALPSDPEQTHMECKPLPK</sequence>
<proteinExistence type="predicted"/>
<organism evidence="2 3">
    <name type="scientific">Coprinopsis marcescibilis</name>
    <name type="common">Agaric fungus</name>
    <name type="synonym">Psathyrella marcescibilis</name>
    <dbReference type="NCBI Taxonomy" id="230819"/>
    <lineage>
        <taxon>Eukaryota</taxon>
        <taxon>Fungi</taxon>
        <taxon>Dikarya</taxon>
        <taxon>Basidiomycota</taxon>
        <taxon>Agaricomycotina</taxon>
        <taxon>Agaricomycetes</taxon>
        <taxon>Agaricomycetidae</taxon>
        <taxon>Agaricales</taxon>
        <taxon>Agaricineae</taxon>
        <taxon>Psathyrellaceae</taxon>
        <taxon>Coprinopsis</taxon>
    </lineage>
</organism>
<keyword evidence="3" id="KW-1185">Reference proteome</keyword>
<reference evidence="2 3" key="1">
    <citation type="journal article" date="2019" name="Nat. Ecol. Evol.">
        <title>Megaphylogeny resolves global patterns of mushroom evolution.</title>
        <authorList>
            <person name="Varga T."/>
            <person name="Krizsan K."/>
            <person name="Foldi C."/>
            <person name="Dima B."/>
            <person name="Sanchez-Garcia M."/>
            <person name="Sanchez-Ramirez S."/>
            <person name="Szollosi G.J."/>
            <person name="Szarkandi J.G."/>
            <person name="Papp V."/>
            <person name="Albert L."/>
            <person name="Andreopoulos W."/>
            <person name="Angelini C."/>
            <person name="Antonin V."/>
            <person name="Barry K.W."/>
            <person name="Bougher N.L."/>
            <person name="Buchanan P."/>
            <person name="Buyck B."/>
            <person name="Bense V."/>
            <person name="Catcheside P."/>
            <person name="Chovatia M."/>
            <person name="Cooper J."/>
            <person name="Damon W."/>
            <person name="Desjardin D."/>
            <person name="Finy P."/>
            <person name="Geml J."/>
            <person name="Haridas S."/>
            <person name="Hughes K."/>
            <person name="Justo A."/>
            <person name="Karasinski D."/>
            <person name="Kautmanova I."/>
            <person name="Kiss B."/>
            <person name="Kocsube S."/>
            <person name="Kotiranta H."/>
            <person name="LaButti K.M."/>
            <person name="Lechner B.E."/>
            <person name="Liimatainen K."/>
            <person name="Lipzen A."/>
            <person name="Lukacs Z."/>
            <person name="Mihaltcheva S."/>
            <person name="Morgado L.N."/>
            <person name="Niskanen T."/>
            <person name="Noordeloos M.E."/>
            <person name="Ohm R.A."/>
            <person name="Ortiz-Santana B."/>
            <person name="Ovrebo C."/>
            <person name="Racz N."/>
            <person name="Riley R."/>
            <person name="Savchenko A."/>
            <person name="Shiryaev A."/>
            <person name="Soop K."/>
            <person name="Spirin V."/>
            <person name="Szebenyi C."/>
            <person name="Tomsovsky M."/>
            <person name="Tulloss R.E."/>
            <person name="Uehling J."/>
            <person name="Grigoriev I.V."/>
            <person name="Vagvolgyi C."/>
            <person name="Papp T."/>
            <person name="Martin F.M."/>
            <person name="Miettinen O."/>
            <person name="Hibbett D.S."/>
            <person name="Nagy L.G."/>
        </authorList>
    </citation>
    <scope>NUCLEOTIDE SEQUENCE [LARGE SCALE GENOMIC DNA]</scope>
    <source>
        <strain evidence="2 3">CBS 121175</strain>
    </source>
</reference>
<gene>
    <name evidence="2" type="ORF">FA15DRAFT_177881</name>
</gene>
<accession>A0A5C3LAS1</accession>
<evidence type="ECO:0000256" key="1">
    <source>
        <dbReference type="SAM" id="MobiDB-lite"/>
    </source>
</evidence>
<feature type="region of interest" description="Disordered" evidence="1">
    <location>
        <begin position="1"/>
        <end position="35"/>
    </location>
</feature>
<protein>
    <submittedName>
        <fullName evidence="2">Uncharacterized protein</fullName>
    </submittedName>
</protein>
<evidence type="ECO:0000313" key="3">
    <source>
        <dbReference type="Proteomes" id="UP000307440"/>
    </source>
</evidence>
<dbReference type="AlphaFoldDB" id="A0A5C3LAS1"/>
<dbReference type="EMBL" id="ML210147">
    <property type="protein sequence ID" value="TFK29775.1"/>
    <property type="molecule type" value="Genomic_DNA"/>
</dbReference>
<dbReference type="Proteomes" id="UP000307440">
    <property type="component" value="Unassembled WGS sequence"/>
</dbReference>
<name>A0A5C3LAS1_COPMA</name>